<feature type="domain" description="NADP-dependent oxidoreductase" evidence="1">
    <location>
        <begin position="11"/>
        <end position="281"/>
    </location>
</feature>
<dbReference type="PANTHER" id="PTHR43312">
    <property type="entry name" value="D-THREO-ALDOSE 1-DEHYDROGENASE"/>
    <property type="match status" value="1"/>
</dbReference>
<dbReference type="InterPro" id="IPR023210">
    <property type="entry name" value="NADP_OxRdtase_dom"/>
</dbReference>
<dbReference type="InterPro" id="IPR036812">
    <property type="entry name" value="NAD(P)_OxRdtase_dom_sf"/>
</dbReference>
<accession>A0ABW5D223</accession>
<dbReference type="PRINTS" id="PR00069">
    <property type="entry name" value="ALDKETRDTASE"/>
</dbReference>
<dbReference type="Pfam" id="PF00248">
    <property type="entry name" value="Aldo_ket_red"/>
    <property type="match status" value="1"/>
</dbReference>
<dbReference type="CDD" id="cd19097">
    <property type="entry name" value="AKR_unchar"/>
    <property type="match status" value="1"/>
</dbReference>
<dbReference type="Proteomes" id="UP001597374">
    <property type="component" value="Unassembled WGS sequence"/>
</dbReference>
<organism evidence="2 3">
    <name type="scientific">Pontibacter ruber</name>
    <dbReference type="NCBI Taxonomy" id="1343895"/>
    <lineage>
        <taxon>Bacteria</taxon>
        <taxon>Pseudomonadati</taxon>
        <taxon>Bacteroidota</taxon>
        <taxon>Cytophagia</taxon>
        <taxon>Cytophagales</taxon>
        <taxon>Hymenobacteraceae</taxon>
        <taxon>Pontibacter</taxon>
    </lineage>
</organism>
<dbReference type="SUPFAM" id="SSF51430">
    <property type="entry name" value="NAD(P)-linked oxidoreductase"/>
    <property type="match status" value="1"/>
</dbReference>
<name>A0ABW5D223_9BACT</name>
<keyword evidence="3" id="KW-1185">Reference proteome</keyword>
<proteinExistence type="predicted"/>
<evidence type="ECO:0000259" key="1">
    <source>
        <dbReference type="Pfam" id="PF00248"/>
    </source>
</evidence>
<sequence length="296" mass="32773">MSAPEASNINRLILGTAQFGLNYGISNQRGQIPQEEVKAILAKATQAGITTLDTAAAYGNSEQRIGNALAEAGTDFRIISKYPPNRPDQSIKQAFEESLERLGVPKLYGYLLHSYSTYSSKPAVLEELQELKASGLVEKVGISLYHPQEAEELLSANAPIDIVQFPYSIFDRRFDEVLPKLQQQGIEAHVRSVYLQGLYFMQPDKLPQHLQPVAAKIAALQQLAQEYQLPLGAVCLGFALANPYISNAVIGVESLQTLLENIRFCVYTLPEQLLAALEQLKEENENIILPYKWPAS</sequence>
<evidence type="ECO:0000313" key="2">
    <source>
        <dbReference type="EMBL" id="MFD2247653.1"/>
    </source>
</evidence>
<dbReference type="Gene3D" id="3.20.20.100">
    <property type="entry name" value="NADP-dependent oxidoreductase domain"/>
    <property type="match status" value="1"/>
</dbReference>
<dbReference type="InterPro" id="IPR020471">
    <property type="entry name" value="AKR"/>
</dbReference>
<comment type="caution">
    <text evidence="2">The sequence shown here is derived from an EMBL/GenBank/DDBJ whole genome shotgun (WGS) entry which is preliminary data.</text>
</comment>
<dbReference type="InterPro" id="IPR053135">
    <property type="entry name" value="AKR2_Oxidoreductase"/>
</dbReference>
<reference evidence="3" key="1">
    <citation type="journal article" date="2019" name="Int. J. Syst. Evol. Microbiol.">
        <title>The Global Catalogue of Microorganisms (GCM) 10K type strain sequencing project: providing services to taxonomists for standard genome sequencing and annotation.</title>
        <authorList>
            <consortium name="The Broad Institute Genomics Platform"/>
            <consortium name="The Broad Institute Genome Sequencing Center for Infectious Disease"/>
            <person name="Wu L."/>
            <person name="Ma J."/>
        </authorList>
    </citation>
    <scope>NUCLEOTIDE SEQUENCE [LARGE SCALE GENOMIC DNA]</scope>
    <source>
        <strain evidence="3">CGMCC 4.1782</strain>
    </source>
</reference>
<gene>
    <name evidence="2" type="ORF">ACFSKP_15415</name>
</gene>
<dbReference type="RefSeq" id="WP_250430691.1">
    <property type="nucleotide sequence ID" value="NZ_JALPRR010000003.1"/>
</dbReference>
<dbReference type="EMBL" id="JBHUIM010000002">
    <property type="protein sequence ID" value="MFD2247653.1"/>
    <property type="molecule type" value="Genomic_DNA"/>
</dbReference>
<dbReference type="PANTHER" id="PTHR43312:SF1">
    <property type="entry name" value="NADP-DEPENDENT OXIDOREDUCTASE DOMAIN-CONTAINING PROTEIN"/>
    <property type="match status" value="1"/>
</dbReference>
<protein>
    <submittedName>
        <fullName evidence="2">Aldo/keto reductase</fullName>
    </submittedName>
</protein>
<evidence type="ECO:0000313" key="3">
    <source>
        <dbReference type="Proteomes" id="UP001597374"/>
    </source>
</evidence>